<dbReference type="EMBL" id="CM055101">
    <property type="protein sequence ID" value="KAJ7541217.1"/>
    <property type="molecule type" value="Genomic_DNA"/>
</dbReference>
<reference evidence="2" key="1">
    <citation type="journal article" date="2024" name="Proc. Natl. Acad. Sci. U.S.A.">
        <title>Extraordinary preservation of gene collinearity over three hundred million years revealed in homosporous lycophytes.</title>
        <authorList>
            <person name="Li C."/>
            <person name="Wickell D."/>
            <person name="Kuo L.Y."/>
            <person name="Chen X."/>
            <person name="Nie B."/>
            <person name="Liao X."/>
            <person name="Peng D."/>
            <person name="Ji J."/>
            <person name="Jenkins J."/>
            <person name="Williams M."/>
            <person name="Shu S."/>
            <person name="Plott C."/>
            <person name="Barry K."/>
            <person name="Rajasekar S."/>
            <person name="Grimwood J."/>
            <person name="Han X."/>
            <person name="Sun S."/>
            <person name="Hou Z."/>
            <person name="He W."/>
            <person name="Dai G."/>
            <person name="Sun C."/>
            <person name="Schmutz J."/>
            <person name="Leebens-Mack J.H."/>
            <person name="Li F.W."/>
            <person name="Wang L."/>
        </authorList>
    </citation>
    <scope>NUCLEOTIDE SEQUENCE [LARGE SCALE GENOMIC DNA]</scope>
    <source>
        <strain evidence="2">cv. PW_Plant_1</strain>
    </source>
</reference>
<gene>
    <name evidence="1" type="ORF">O6H91_10G050400</name>
</gene>
<proteinExistence type="predicted"/>
<evidence type="ECO:0000313" key="1">
    <source>
        <dbReference type="EMBL" id="KAJ7541217.1"/>
    </source>
</evidence>
<accession>A0ACC2CHT3</accession>
<keyword evidence="2" id="KW-1185">Reference proteome</keyword>
<evidence type="ECO:0000313" key="2">
    <source>
        <dbReference type="Proteomes" id="UP001162992"/>
    </source>
</evidence>
<comment type="caution">
    <text evidence="1">The sequence shown here is derived from an EMBL/GenBank/DDBJ whole genome shotgun (WGS) entry which is preliminary data.</text>
</comment>
<name>A0ACC2CHT3_DIPCM</name>
<organism evidence="1 2">
    <name type="scientific">Diphasiastrum complanatum</name>
    <name type="common">Issler's clubmoss</name>
    <name type="synonym">Lycopodium complanatum</name>
    <dbReference type="NCBI Taxonomy" id="34168"/>
    <lineage>
        <taxon>Eukaryota</taxon>
        <taxon>Viridiplantae</taxon>
        <taxon>Streptophyta</taxon>
        <taxon>Embryophyta</taxon>
        <taxon>Tracheophyta</taxon>
        <taxon>Lycopodiopsida</taxon>
        <taxon>Lycopodiales</taxon>
        <taxon>Lycopodiaceae</taxon>
        <taxon>Lycopodioideae</taxon>
        <taxon>Diphasiastrum</taxon>
    </lineage>
</organism>
<protein>
    <submittedName>
        <fullName evidence="1">Uncharacterized protein</fullName>
    </submittedName>
</protein>
<sequence>MSGSRNILSGAALQDIMSKMFHWWQQPARQGMQRPEEDIDKEKVALVLGVTGIVGSTLAETLLDLETWNVVNPCKVYGVARRPKPEWFMKEPEVAYIQCDLLNREETMAKLSLLVDVTHVFWVVWANMRTEEENSTLVCKPELNITLVLLIMWAKLQLTSRHYTKVCLDFHIPTSTTF</sequence>
<dbReference type="Proteomes" id="UP001162992">
    <property type="component" value="Chromosome 10"/>
</dbReference>